<evidence type="ECO:0000259" key="1">
    <source>
        <dbReference type="Pfam" id="PF13456"/>
    </source>
</evidence>
<evidence type="ECO:0000313" key="2">
    <source>
        <dbReference type="EMBL" id="CAI8597333.1"/>
    </source>
</evidence>
<sequence length="122" mass="13664">MDMIDVDALSSKTGNYEKLNCMQAGRHNKNQLNWVRCKTDASLVINEILGLSVIFTKKDNHIINTATRRMKGPNQPLEAEAMEICMAMESAISKDYRKVVFGSNNSSIIEMMQGMYGGNTQI</sequence>
<evidence type="ECO:0000313" key="3">
    <source>
        <dbReference type="Proteomes" id="UP001157006"/>
    </source>
</evidence>
<keyword evidence="3" id="KW-1185">Reference proteome</keyword>
<dbReference type="AlphaFoldDB" id="A0AAV0ZJH8"/>
<dbReference type="GO" id="GO:0004523">
    <property type="term" value="F:RNA-DNA hybrid ribonuclease activity"/>
    <property type="evidence" value="ECO:0007669"/>
    <property type="project" value="InterPro"/>
</dbReference>
<dbReference type="GO" id="GO:0003676">
    <property type="term" value="F:nucleic acid binding"/>
    <property type="evidence" value="ECO:0007669"/>
    <property type="project" value="InterPro"/>
</dbReference>
<dbReference type="Proteomes" id="UP001157006">
    <property type="component" value="Chromosome 2"/>
</dbReference>
<proteinExistence type="predicted"/>
<organism evidence="2 3">
    <name type="scientific">Vicia faba</name>
    <name type="common">Broad bean</name>
    <name type="synonym">Faba vulgaris</name>
    <dbReference type="NCBI Taxonomy" id="3906"/>
    <lineage>
        <taxon>Eukaryota</taxon>
        <taxon>Viridiplantae</taxon>
        <taxon>Streptophyta</taxon>
        <taxon>Embryophyta</taxon>
        <taxon>Tracheophyta</taxon>
        <taxon>Spermatophyta</taxon>
        <taxon>Magnoliopsida</taxon>
        <taxon>eudicotyledons</taxon>
        <taxon>Gunneridae</taxon>
        <taxon>Pentapetalae</taxon>
        <taxon>rosids</taxon>
        <taxon>fabids</taxon>
        <taxon>Fabales</taxon>
        <taxon>Fabaceae</taxon>
        <taxon>Papilionoideae</taxon>
        <taxon>50 kb inversion clade</taxon>
        <taxon>NPAAA clade</taxon>
        <taxon>Hologalegina</taxon>
        <taxon>IRL clade</taxon>
        <taxon>Fabeae</taxon>
        <taxon>Vicia</taxon>
    </lineage>
</organism>
<gene>
    <name evidence="2" type="ORF">VFH_II076800</name>
</gene>
<dbReference type="InterPro" id="IPR002156">
    <property type="entry name" value="RNaseH_domain"/>
</dbReference>
<protein>
    <recommendedName>
        <fullName evidence="1">RNase H type-1 domain-containing protein</fullName>
    </recommendedName>
</protein>
<accession>A0AAV0ZJH8</accession>
<name>A0AAV0ZJH8_VICFA</name>
<reference evidence="2 3" key="1">
    <citation type="submission" date="2023-01" db="EMBL/GenBank/DDBJ databases">
        <authorList>
            <person name="Kreplak J."/>
        </authorList>
    </citation>
    <scope>NUCLEOTIDE SEQUENCE [LARGE SCALE GENOMIC DNA]</scope>
</reference>
<dbReference type="Pfam" id="PF13456">
    <property type="entry name" value="RVT_3"/>
    <property type="match status" value="1"/>
</dbReference>
<feature type="domain" description="RNase H type-1" evidence="1">
    <location>
        <begin position="52"/>
        <end position="114"/>
    </location>
</feature>
<dbReference type="EMBL" id="OX451737">
    <property type="protein sequence ID" value="CAI8597333.1"/>
    <property type="molecule type" value="Genomic_DNA"/>
</dbReference>